<organism evidence="2 3">
    <name type="scientific">Bosea eneae</name>
    <dbReference type="NCBI Taxonomy" id="151454"/>
    <lineage>
        <taxon>Bacteria</taxon>
        <taxon>Pseudomonadati</taxon>
        <taxon>Pseudomonadota</taxon>
        <taxon>Alphaproteobacteria</taxon>
        <taxon>Hyphomicrobiales</taxon>
        <taxon>Boseaceae</taxon>
        <taxon>Bosea</taxon>
    </lineage>
</organism>
<evidence type="ECO:0000313" key="2">
    <source>
        <dbReference type="EMBL" id="MFC5421589.1"/>
    </source>
</evidence>
<protein>
    <submittedName>
        <fullName evidence="2">Tetratricopeptide repeat protein</fullName>
    </submittedName>
</protein>
<dbReference type="PROSITE" id="PS50005">
    <property type="entry name" value="TPR"/>
    <property type="match status" value="1"/>
</dbReference>
<keyword evidence="1" id="KW-0802">TPR repeat</keyword>
<evidence type="ECO:0000256" key="1">
    <source>
        <dbReference type="PROSITE-ProRule" id="PRU00339"/>
    </source>
</evidence>
<feature type="repeat" description="TPR" evidence="1">
    <location>
        <begin position="60"/>
        <end position="93"/>
    </location>
</feature>
<dbReference type="Pfam" id="PF13432">
    <property type="entry name" value="TPR_16"/>
    <property type="match status" value="2"/>
</dbReference>
<dbReference type="SUPFAM" id="SSF53756">
    <property type="entry name" value="UDP-Glycosyltransferase/glycogen phosphorylase"/>
    <property type="match status" value="1"/>
</dbReference>
<dbReference type="Pfam" id="PF14559">
    <property type="entry name" value="TPR_19"/>
    <property type="match status" value="1"/>
</dbReference>
<dbReference type="Gene3D" id="1.25.40.10">
    <property type="entry name" value="Tetratricopeptide repeat domain"/>
    <property type="match status" value="3"/>
</dbReference>
<evidence type="ECO:0000313" key="3">
    <source>
        <dbReference type="Proteomes" id="UP001596053"/>
    </source>
</evidence>
<dbReference type="Gene3D" id="3.40.50.2000">
    <property type="entry name" value="Glycogen Phosphorylase B"/>
    <property type="match status" value="1"/>
</dbReference>
<sequence length="573" mass="60543">MRLSEGRTDEAEAILREALAARPDDPWVLNGLGGVALLRRDTAAAEKLIGAAARLLPGEPEILANLAALHTECDRIDDAELCLDEAIRLAPRHAGIRERRAELFLSQRRPSEAANEAQWALECDSERPRAWLLRGLCALAASDRPLAVACFEEAVALDETCVEAWHNLAEAHASLGDEAAALDCAERAYLCMPSDPVHITTLARLLVARDPGRSGELLRRALALAPGHLPALELQALIATDAATVRQAFAALAAAARDPGNGPALLALARTLAGAGRFGDALLASERAAALQLPEARPLRHACLFALGRFGEAYSNLPEPRPGIDAVLIPPDMSLGEVVFALRLLPELAARAGRELPLLAPPALHRLLAPLAPALSEAGRAGAVQPLVLAEAMAHLRADADMLTMAAPYITLAPGLASRWKDAVAALLGPRIGIVWSAHLPGRGLNDLLAVARPLGTVVSLATGAARNALAHAPDVIDAGHRIAGPEDLAAVIAALDLVLAPDCLALHLAGALGRRGIALLPRAPHWIWQEEDGRTRFYPSLMAWRAKQAPDATASRAELEHLVRMHLAAADA</sequence>
<name>A0ABW0ITQ3_9HYPH</name>
<dbReference type="InterPro" id="IPR019734">
    <property type="entry name" value="TPR_rpt"/>
</dbReference>
<dbReference type="PANTHER" id="PTHR12558">
    <property type="entry name" value="CELL DIVISION CYCLE 16,23,27"/>
    <property type="match status" value="1"/>
</dbReference>
<comment type="caution">
    <text evidence="2">The sequence shown here is derived from an EMBL/GenBank/DDBJ whole genome shotgun (WGS) entry which is preliminary data.</text>
</comment>
<gene>
    <name evidence="2" type="ORF">ACFPOB_18700</name>
</gene>
<dbReference type="InterPro" id="IPR011990">
    <property type="entry name" value="TPR-like_helical_dom_sf"/>
</dbReference>
<dbReference type="SMART" id="SM00028">
    <property type="entry name" value="TPR"/>
    <property type="match status" value="5"/>
</dbReference>
<dbReference type="SUPFAM" id="SSF48452">
    <property type="entry name" value="TPR-like"/>
    <property type="match status" value="1"/>
</dbReference>
<accession>A0ABW0ITQ3</accession>
<reference evidence="3" key="1">
    <citation type="journal article" date="2019" name="Int. J. Syst. Evol. Microbiol.">
        <title>The Global Catalogue of Microorganisms (GCM) 10K type strain sequencing project: providing services to taxonomists for standard genome sequencing and annotation.</title>
        <authorList>
            <consortium name="The Broad Institute Genomics Platform"/>
            <consortium name="The Broad Institute Genome Sequencing Center for Infectious Disease"/>
            <person name="Wu L."/>
            <person name="Ma J."/>
        </authorList>
    </citation>
    <scope>NUCLEOTIDE SEQUENCE [LARGE SCALE GENOMIC DNA]</scope>
    <source>
        <strain evidence="3">NCAIM B.01391</strain>
    </source>
</reference>
<dbReference type="PANTHER" id="PTHR12558:SF33">
    <property type="entry name" value="BLL7664 PROTEIN"/>
    <property type="match status" value="1"/>
</dbReference>
<keyword evidence="3" id="KW-1185">Reference proteome</keyword>
<dbReference type="Proteomes" id="UP001596053">
    <property type="component" value="Unassembled WGS sequence"/>
</dbReference>
<dbReference type="EMBL" id="JBHSLW010000029">
    <property type="protein sequence ID" value="MFC5421589.1"/>
    <property type="molecule type" value="Genomic_DNA"/>
</dbReference>
<proteinExistence type="predicted"/>
<dbReference type="RefSeq" id="WP_377799870.1">
    <property type="nucleotide sequence ID" value="NZ_JBHSLW010000029.1"/>
</dbReference>